<keyword evidence="4" id="KW-0614">Plasmid</keyword>
<dbReference type="RefSeq" id="WP_213381911.1">
    <property type="nucleotide sequence ID" value="NZ_AP024564.1"/>
</dbReference>
<feature type="signal peptide" evidence="2">
    <location>
        <begin position="1"/>
        <end position="17"/>
    </location>
</feature>
<evidence type="ECO:0000313" key="5">
    <source>
        <dbReference type="Proteomes" id="UP000680679"/>
    </source>
</evidence>
<reference evidence="4 5" key="1">
    <citation type="submission" date="2021-04" db="EMBL/GenBank/DDBJ databases">
        <title>Complete genome sequencing of Allochromatium tepidum strain NZ.</title>
        <authorList>
            <person name="Tsukatani Y."/>
            <person name="Mori H."/>
        </authorList>
    </citation>
    <scope>NUCLEOTIDE SEQUENCE [LARGE SCALE GENOMIC DNA]</scope>
    <source>
        <strain evidence="4 5">NZ</strain>
        <plasmid evidence="4 5">pAt1</plasmid>
    </source>
</reference>
<keyword evidence="5" id="KW-1185">Reference proteome</keyword>
<evidence type="ECO:0000256" key="1">
    <source>
        <dbReference type="SAM" id="MobiDB-lite"/>
    </source>
</evidence>
<accession>A0ABN6GET7</accession>
<geneLocation type="plasmid" evidence="4 5">
    <name>pAt1</name>
</geneLocation>
<gene>
    <name evidence="4" type="ORF">Atep_31070</name>
</gene>
<protein>
    <recommendedName>
        <fullName evidence="3">TraK C-terminal domain-containing protein</fullName>
    </recommendedName>
</protein>
<sequence length="321" mass="34276">MKRAVLIPLMCVAQAAAAHGAAAKSDAGSGRFVERHGTGKSETVSQAPVPSVPLAAAPAPLADVERSIEQARQAGGIPMDPALRDIHLPGLKNDDPSLRPWVLHTRLGVNEVVKLSASLMNRIATPFLKPIVIDPSNSSVKIIGSDVYYIPASSSPIGIFIVDSENKNQTISLTVIPTDGIPGQNLIVKLEDLRAAEDLTPNAPRGKGGLPGREADYTSYVRAVMTQALRGSVDGFSNVPLEGGVAQMGDLRITPDLVFTGSIIDVYRYRISNRGKRALDLHENNFYRKGVRAVAFFPRLSLAPNEDGYVFILADKPGAGR</sequence>
<feature type="domain" description="TraK C-terminal" evidence="3">
    <location>
        <begin position="231"/>
        <end position="312"/>
    </location>
</feature>
<organism evidence="4 5">
    <name type="scientific">Allochromatium tepidum</name>
    <dbReference type="NCBI Taxonomy" id="553982"/>
    <lineage>
        <taxon>Bacteria</taxon>
        <taxon>Pseudomonadati</taxon>
        <taxon>Pseudomonadota</taxon>
        <taxon>Gammaproteobacteria</taxon>
        <taxon>Chromatiales</taxon>
        <taxon>Chromatiaceae</taxon>
        <taxon>Allochromatium</taxon>
    </lineage>
</organism>
<dbReference type="InterPro" id="IPR055397">
    <property type="entry name" value="TraK_C"/>
</dbReference>
<evidence type="ECO:0000313" key="4">
    <source>
        <dbReference type="EMBL" id="BCU08430.1"/>
    </source>
</evidence>
<feature type="region of interest" description="Disordered" evidence="1">
    <location>
        <begin position="24"/>
        <end position="46"/>
    </location>
</feature>
<keyword evidence="2" id="KW-0732">Signal</keyword>
<evidence type="ECO:0000256" key="2">
    <source>
        <dbReference type="SAM" id="SignalP"/>
    </source>
</evidence>
<dbReference type="EMBL" id="AP024564">
    <property type="protein sequence ID" value="BCU08430.1"/>
    <property type="molecule type" value="Genomic_DNA"/>
</dbReference>
<feature type="chain" id="PRO_5046692330" description="TraK C-terminal domain-containing protein" evidence="2">
    <location>
        <begin position="18"/>
        <end position="321"/>
    </location>
</feature>
<name>A0ABN6GET7_9GAMM</name>
<proteinExistence type="predicted"/>
<dbReference type="Pfam" id="PF23536">
    <property type="entry name" value="TraK_C"/>
    <property type="match status" value="1"/>
</dbReference>
<dbReference type="Proteomes" id="UP000680679">
    <property type="component" value="Plasmid pAt1"/>
</dbReference>
<evidence type="ECO:0000259" key="3">
    <source>
        <dbReference type="Pfam" id="PF23536"/>
    </source>
</evidence>